<evidence type="ECO:0000313" key="2">
    <source>
        <dbReference type="Proteomes" id="UP000238823"/>
    </source>
</evidence>
<sequence length="39" mass="4165">MLMPLLAQENLRRAQGPAGQLTKSGVQATGLTLNWKCPA</sequence>
<comment type="caution">
    <text evidence="1">The sequence shown here is derived from an EMBL/GenBank/DDBJ whole genome shotgun (WGS) entry which is preliminary data.</text>
</comment>
<gene>
    <name evidence="1" type="ORF">ENSA7_62820</name>
</gene>
<dbReference type="Proteomes" id="UP000238823">
    <property type="component" value="Unassembled WGS sequence"/>
</dbReference>
<accession>A0A2S9Y3H4</accession>
<dbReference type="RefSeq" id="WP_219908093.1">
    <property type="nucleotide sequence ID" value="NZ_PVNL01000120.1"/>
</dbReference>
<reference evidence="1 2" key="1">
    <citation type="submission" date="2018-03" db="EMBL/GenBank/DDBJ databases">
        <title>Draft Genome Sequences of the Obligatory Marine Myxobacteria Enhygromyxa salina SWB007.</title>
        <authorList>
            <person name="Poehlein A."/>
            <person name="Moghaddam J.A."/>
            <person name="Harms H."/>
            <person name="Alanjari M."/>
            <person name="Koenig G.M."/>
            <person name="Daniel R."/>
            <person name="Schaeberle T.F."/>
        </authorList>
    </citation>
    <scope>NUCLEOTIDE SEQUENCE [LARGE SCALE GENOMIC DNA]</scope>
    <source>
        <strain evidence="1 2">SWB007</strain>
    </source>
</reference>
<protein>
    <submittedName>
        <fullName evidence="1">Uncharacterized protein</fullName>
    </submittedName>
</protein>
<dbReference type="EMBL" id="PVNL01000120">
    <property type="protein sequence ID" value="PRP99642.1"/>
    <property type="molecule type" value="Genomic_DNA"/>
</dbReference>
<evidence type="ECO:0000313" key="1">
    <source>
        <dbReference type="EMBL" id="PRP99642.1"/>
    </source>
</evidence>
<name>A0A2S9Y3H4_9BACT</name>
<dbReference type="AlphaFoldDB" id="A0A2S9Y3H4"/>
<organism evidence="1 2">
    <name type="scientific">Enhygromyxa salina</name>
    <dbReference type="NCBI Taxonomy" id="215803"/>
    <lineage>
        <taxon>Bacteria</taxon>
        <taxon>Pseudomonadati</taxon>
        <taxon>Myxococcota</taxon>
        <taxon>Polyangia</taxon>
        <taxon>Nannocystales</taxon>
        <taxon>Nannocystaceae</taxon>
        <taxon>Enhygromyxa</taxon>
    </lineage>
</organism>
<proteinExistence type="predicted"/>